<evidence type="ECO:0000313" key="2">
    <source>
        <dbReference type="Proteomes" id="UP001163603"/>
    </source>
</evidence>
<accession>A0ACC0XBL1</accession>
<organism evidence="1 2">
    <name type="scientific">Pistacia integerrima</name>
    <dbReference type="NCBI Taxonomy" id="434235"/>
    <lineage>
        <taxon>Eukaryota</taxon>
        <taxon>Viridiplantae</taxon>
        <taxon>Streptophyta</taxon>
        <taxon>Embryophyta</taxon>
        <taxon>Tracheophyta</taxon>
        <taxon>Spermatophyta</taxon>
        <taxon>Magnoliopsida</taxon>
        <taxon>eudicotyledons</taxon>
        <taxon>Gunneridae</taxon>
        <taxon>Pentapetalae</taxon>
        <taxon>rosids</taxon>
        <taxon>malvids</taxon>
        <taxon>Sapindales</taxon>
        <taxon>Anacardiaceae</taxon>
        <taxon>Pistacia</taxon>
    </lineage>
</organism>
<sequence length="250" mass="26431">MQLRTSGGDGFRTSVLSTPICSSGGSGPNDIESLGDVYVWGEVWSDEASSDDSLSLTATMIDMLIPKLLESNVVLDVQQIACGVQHVALVTRQVNNVDFVTCGEHHSCAVSISSDLFTWGDALATASGKLFTFGDGSFGVLGHGNRESFTYPKGVQSLGGLKTIKVACGVWHTAAIVEVTRHSGANMSSRKLFSWDDALTTSGNVFNMGSTACGKLGNPNSDGKLPCLVQDKLVGEFVEEISCGHIMLLF</sequence>
<proteinExistence type="predicted"/>
<gene>
    <name evidence="1" type="ORF">Pint_19670</name>
</gene>
<dbReference type="EMBL" id="CM047748">
    <property type="protein sequence ID" value="KAJ0014664.1"/>
    <property type="molecule type" value="Genomic_DNA"/>
</dbReference>
<evidence type="ECO:0000313" key="1">
    <source>
        <dbReference type="EMBL" id="KAJ0014664.1"/>
    </source>
</evidence>
<reference evidence="2" key="1">
    <citation type="journal article" date="2023" name="G3 (Bethesda)">
        <title>Genome assembly and association tests identify interacting loci associated with vigor, precocity, and sex in interspecific pistachio rootstocks.</title>
        <authorList>
            <person name="Palmer W."/>
            <person name="Jacygrad E."/>
            <person name="Sagayaradj S."/>
            <person name="Cavanaugh K."/>
            <person name="Han R."/>
            <person name="Bertier L."/>
            <person name="Beede B."/>
            <person name="Kafkas S."/>
            <person name="Golino D."/>
            <person name="Preece J."/>
            <person name="Michelmore R."/>
        </authorList>
    </citation>
    <scope>NUCLEOTIDE SEQUENCE [LARGE SCALE GENOMIC DNA]</scope>
</reference>
<dbReference type="Proteomes" id="UP001163603">
    <property type="component" value="Chromosome 13"/>
</dbReference>
<name>A0ACC0XBL1_9ROSI</name>
<keyword evidence="2" id="KW-1185">Reference proteome</keyword>
<comment type="caution">
    <text evidence="1">The sequence shown here is derived from an EMBL/GenBank/DDBJ whole genome shotgun (WGS) entry which is preliminary data.</text>
</comment>
<protein>
    <submittedName>
        <fullName evidence="1">Uncharacterized protein</fullName>
    </submittedName>
</protein>